<feature type="transmembrane region" description="Helical" evidence="2">
    <location>
        <begin position="408"/>
        <end position="425"/>
    </location>
</feature>
<dbReference type="PANTHER" id="PTHR43130:SF3">
    <property type="entry name" value="HTH-TYPE TRANSCRIPTIONAL REGULATOR RV1931C"/>
    <property type="match status" value="1"/>
</dbReference>
<dbReference type="Proteomes" id="UP000241118">
    <property type="component" value="Unassembled WGS sequence"/>
</dbReference>
<accession>A0A2P8HZQ1</accession>
<evidence type="ECO:0000313" key="6">
    <source>
        <dbReference type="Proteomes" id="UP000241118"/>
    </source>
</evidence>
<sequence>MRTVARIAVFLLAALALPTALGAPTVRAAFDHLNAARADGAAPPLARVAHDPAKPTAVVVVGERGAVVSDTLAPYEILATTGALNVYAVAPSARPAPLTGGLDLVPDLTFAGLDDLLGEAADVVVVPAMPDLGEPTSKPVTDWLARQAAGGALLLGVCNGSGVLASAGLLDGRDATAHWLRLDAFEDDYPDVAWARGTRYVDDGDVITTAGILSGVDGTLRVVERLVGPDAAARAAQATGWRHYHPGTAASMAQARVRPADAVVAFNTAFGWDRDTTGVLLTDGVGEIELASVFDTYGQSLAVRTVAVGAGQVRSRHGLAFVPRAEPGGDVDRLVVPGAQAAQQRRAGSAAVYPHGDGGFPFDGVLRDLARTTDVATATWTARVLEYPTDHLALSGQAWPWTRTLRPFGLAFLGVLVALGLIRLARSRRAVRSTPAAPPPPPRPRTGAAAGPHPPG</sequence>
<dbReference type="SUPFAM" id="SSF52317">
    <property type="entry name" value="Class I glutamine amidotransferase-like"/>
    <property type="match status" value="1"/>
</dbReference>
<dbReference type="RefSeq" id="WP_106619677.1">
    <property type="nucleotide sequence ID" value="NZ_PYAX01000018.1"/>
</dbReference>
<comment type="caution">
    <text evidence="5">The sequence shown here is derived from an EMBL/GenBank/DDBJ whole genome shotgun (WGS) entry which is preliminary data.</text>
</comment>
<feature type="signal peptide" evidence="3">
    <location>
        <begin position="1"/>
        <end position="22"/>
    </location>
</feature>
<evidence type="ECO:0000313" key="5">
    <source>
        <dbReference type="EMBL" id="PSL51702.1"/>
    </source>
</evidence>
<dbReference type="OrthoDB" id="3992151at2"/>
<evidence type="ECO:0000259" key="4">
    <source>
        <dbReference type="Pfam" id="PF01965"/>
    </source>
</evidence>
<evidence type="ECO:0000256" key="1">
    <source>
        <dbReference type="SAM" id="MobiDB-lite"/>
    </source>
</evidence>
<keyword evidence="3" id="KW-0732">Signal</keyword>
<evidence type="ECO:0000256" key="3">
    <source>
        <dbReference type="SAM" id="SignalP"/>
    </source>
</evidence>
<feature type="domain" description="DJ-1/PfpI" evidence="4">
    <location>
        <begin position="59"/>
        <end position="218"/>
    </location>
</feature>
<reference evidence="5 6" key="1">
    <citation type="submission" date="2018-03" db="EMBL/GenBank/DDBJ databases">
        <title>Genomic Encyclopedia of Type Strains, Phase III (KMG-III): the genomes of soil and plant-associated and newly described type strains.</title>
        <authorList>
            <person name="Whitman W."/>
        </authorList>
    </citation>
    <scope>NUCLEOTIDE SEQUENCE [LARGE SCALE GENOMIC DNA]</scope>
    <source>
        <strain evidence="5 6">CGMCC 4.7097</strain>
    </source>
</reference>
<proteinExistence type="predicted"/>
<feature type="region of interest" description="Disordered" evidence="1">
    <location>
        <begin position="429"/>
        <end position="456"/>
    </location>
</feature>
<evidence type="ECO:0000256" key="2">
    <source>
        <dbReference type="SAM" id="Phobius"/>
    </source>
</evidence>
<dbReference type="AlphaFoldDB" id="A0A2P8HZQ1"/>
<name>A0A2P8HZQ1_SACCR</name>
<organism evidence="5 6">
    <name type="scientific">Saccharothrix carnea</name>
    <dbReference type="NCBI Taxonomy" id="1280637"/>
    <lineage>
        <taxon>Bacteria</taxon>
        <taxon>Bacillati</taxon>
        <taxon>Actinomycetota</taxon>
        <taxon>Actinomycetes</taxon>
        <taxon>Pseudonocardiales</taxon>
        <taxon>Pseudonocardiaceae</taxon>
        <taxon>Saccharothrix</taxon>
    </lineage>
</organism>
<keyword evidence="2" id="KW-1133">Transmembrane helix</keyword>
<dbReference type="PANTHER" id="PTHR43130">
    <property type="entry name" value="ARAC-FAMILY TRANSCRIPTIONAL REGULATOR"/>
    <property type="match status" value="1"/>
</dbReference>
<dbReference type="InterPro" id="IPR029062">
    <property type="entry name" value="Class_I_gatase-like"/>
</dbReference>
<dbReference type="Gene3D" id="3.40.50.880">
    <property type="match status" value="2"/>
</dbReference>
<dbReference type="Pfam" id="PF01965">
    <property type="entry name" value="DJ-1_PfpI"/>
    <property type="match status" value="1"/>
</dbReference>
<keyword evidence="6" id="KW-1185">Reference proteome</keyword>
<feature type="compositionally biased region" description="Low complexity" evidence="1">
    <location>
        <begin position="445"/>
        <end position="456"/>
    </location>
</feature>
<gene>
    <name evidence="5" type="ORF">B0I31_11815</name>
</gene>
<feature type="chain" id="PRO_5015185045" evidence="3">
    <location>
        <begin position="23"/>
        <end position="456"/>
    </location>
</feature>
<dbReference type="EMBL" id="PYAX01000018">
    <property type="protein sequence ID" value="PSL51702.1"/>
    <property type="molecule type" value="Genomic_DNA"/>
</dbReference>
<dbReference type="InterPro" id="IPR052158">
    <property type="entry name" value="INH-QAR"/>
</dbReference>
<keyword evidence="2" id="KW-0472">Membrane</keyword>
<protein>
    <submittedName>
        <fullName evidence="5">DJ-1/PfpI family protein</fullName>
    </submittedName>
</protein>
<dbReference type="InterPro" id="IPR002818">
    <property type="entry name" value="DJ-1/PfpI"/>
</dbReference>
<keyword evidence="2" id="KW-0812">Transmembrane</keyword>